<evidence type="ECO:0000256" key="1">
    <source>
        <dbReference type="SAM" id="MobiDB-lite"/>
    </source>
</evidence>
<feature type="chain" id="PRO_5025410150" description="RNase H type-1 domain-containing protein" evidence="2">
    <location>
        <begin position="19"/>
        <end position="291"/>
    </location>
</feature>
<feature type="signal peptide" evidence="2">
    <location>
        <begin position="1"/>
        <end position="18"/>
    </location>
</feature>
<keyword evidence="2" id="KW-0732">Signal</keyword>
<dbReference type="EMBL" id="VEPZ02001171">
    <property type="protein sequence ID" value="KAE8689458.1"/>
    <property type="molecule type" value="Genomic_DNA"/>
</dbReference>
<name>A0A6A2ZBZ1_HIBSY</name>
<reference evidence="3" key="1">
    <citation type="submission" date="2019-09" db="EMBL/GenBank/DDBJ databases">
        <title>Draft genome information of white flower Hibiscus syriacus.</title>
        <authorList>
            <person name="Kim Y.-M."/>
        </authorList>
    </citation>
    <scope>NUCLEOTIDE SEQUENCE [LARGE SCALE GENOMIC DNA]</scope>
    <source>
        <strain evidence="3">YM2019G1</strain>
    </source>
</reference>
<evidence type="ECO:0008006" key="5">
    <source>
        <dbReference type="Google" id="ProtNLM"/>
    </source>
</evidence>
<accession>A0A6A2ZBZ1</accession>
<keyword evidence="4" id="KW-1185">Reference proteome</keyword>
<evidence type="ECO:0000256" key="2">
    <source>
        <dbReference type="SAM" id="SignalP"/>
    </source>
</evidence>
<evidence type="ECO:0000313" key="3">
    <source>
        <dbReference type="EMBL" id="KAE8689458.1"/>
    </source>
</evidence>
<gene>
    <name evidence="3" type="ORF">F3Y22_tig00110937pilonHSYRG00059</name>
</gene>
<dbReference type="AlphaFoldDB" id="A0A6A2ZBZ1"/>
<feature type="compositionally biased region" description="Acidic residues" evidence="1">
    <location>
        <begin position="83"/>
        <end position="95"/>
    </location>
</feature>
<sequence length="291" mass="32449">MNHHHLLFLFRTTSAASSMTNTTKPDPKQIRALQSLNITTARDPCVQPSPHNATVCDTSKPFRLLVPSTSPTAPRRSSRDIESESSDFDKDDDYDGGSADDTSEKKEHHHGPNEVVLEVPSHSKWSFNHVDGWAVARLPQIFPLRSLRDLGFEQLSAGSGTLLSTYFAAIGLLTRDHQGMVVAAQALPFDRPCDVGIVKAYTITRVHRHLTVHSIRRSANTSAHSLAQFALSSDTPSYYTFDFPSCMSNILDFRDSTENNEYFSLEGSWDVFEQDSWFGDTMIADTRGLKL</sequence>
<feature type="region of interest" description="Disordered" evidence="1">
    <location>
        <begin position="63"/>
        <end position="111"/>
    </location>
</feature>
<evidence type="ECO:0000313" key="4">
    <source>
        <dbReference type="Proteomes" id="UP000436088"/>
    </source>
</evidence>
<comment type="caution">
    <text evidence="3">The sequence shown here is derived from an EMBL/GenBank/DDBJ whole genome shotgun (WGS) entry which is preliminary data.</text>
</comment>
<dbReference type="Proteomes" id="UP000436088">
    <property type="component" value="Unassembled WGS sequence"/>
</dbReference>
<organism evidence="3 4">
    <name type="scientific">Hibiscus syriacus</name>
    <name type="common">Rose of Sharon</name>
    <dbReference type="NCBI Taxonomy" id="106335"/>
    <lineage>
        <taxon>Eukaryota</taxon>
        <taxon>Viridiplantae</taxon>
        <taxon>Streptophyta</taxon>
        <taxon>Embryophyta</taxon>
        <taxon>Tracheophyta</taxon>
        <taxon>Spermatophyta</taxon>
        <taxon>Magnoliopsida</taxon>
        <taxon>eudicotyledons</taxon>
        <taxon>Gunneridae</taxon>
        <taxon>Pentapetalae</taxon>
        <taxon>rosids</taxon>
        <taxon>malvids</taxon>
        <taxon>Malvales</taxon>
        <taxon>Malvaceae</taxon>
        <taxon>Malvoideae</taxon>
        <taxon>Hibiscus</taxon>
    </lineage>
</organism>
<proteinExistence type="predicted"/>
<feature type="compositionally biased region" description="Basic and acidic residues" evidence="1">
    <location>
        <begin position="102"/>
        <end position="111"/>
    </location>
</feature>
<protein>
    <recommendedName>
        <fullName evidence="5">RNase H type-1 domain-containing protein</fullName>
    </recommendedName>
</protein>